<dbReference type="InterPro" id="IPR001405">
    <property type="entry name" value="UPF0758"/>
</dbReference>
<keyword evidence="5" id="KW-0862">Zinc</keyword>
<dbReference type="Pfam" id="PF04002">
    <property type="entry name" value="RadC"/>
    <property type="match status" value="1"/>
</dbReference>
<protein>
    <submittedName>
        <fullName evidence="9">DNA repair protein RadC</fullName>
    </submittedName>
</protein>
<dbReference type="Proteomes" id="UP001199319">
    <property type="component" value="Unassembled WGS sequence"/>
</dbReference>
<keyword evidence="4" id="KW-0378">Hydrolase</keyword>
<dbReference type="NCBIfam" id="TIGR00608">
    <property type="entry name" value="radc"/>
    <property type="match status" value="1"/>
</dbReference>
<keyword evidence="2" id="KW-0645">Protease</keyword>
<evidence type="ECO:0000256" key="5">
    <source>
        <dbReference type="ARBA" id="ARBA00022833"/>
    </source>
</evidence>
<gene>
    <name evidence="9" type="primary">radC</name>
    <name evidence="9" type="ORF">LKD37_15005</name>
</gene>
<reference evidence="9" key="1">
    <citation type="submission" date="2021-10" db="EMBL/GenBank/DDBJ databases">
        <title>Anaerobic single-cell dispensing facilitates the cultivation of human gut bacteria.</title>
        <authorList>
            <person name="Afrizal A."/>
        </authorList>
    </citation>
    <scope>NUCLEOTIDE SEQUENCE</scope>
    <source>
        <strain evidence="9">CLA-AA-H272</strain>
    </source>
</reference>
<dbReference type="InterPro" id="IPR037518">
    <property type="entry name" value="MPN"/>
</dbReference>
<keyword evidence="3" id="KW-0479">Metal-binding</keyword>
<proteinExistence type="inferred from homology"/>
<dbReference type="GO" id="GO:0008237">
    <property type="term" value="F:metallopeptidase activity"/>
    <property type="evidence" value="ECO:0007669"/>
    <property type="project" value="UniProtKB-KW"/>
</dbReference>
<dbReference type="EMBL" id="JAJEPW010000071">
    <property type="protein sequence ID" value="MCC2130796.1"/>
    <property type="molecule type" value="Genomic_DNA"/>
</dbReference>
<feature type="domain" description="MPN" evidence="8">
    <location>
        <begin position="100"/>
        <end position="222"/>
    </location>
</feature>
<dbReference type="InterPro" id="IPR025657">
    <property type="entry name" value="RadC_JAB"/>
</dbReference>
<dbReference type="GO" id="GO:0006508">
    <property type="term" value="P:proteolysis"/>
    <property type="evidence" value="ECO:0007669"/>
    <property type="project" value="UniProtKB-KW"/>
</dbReference>
<evidence type="ECO:0000259" key="8">
    <source>
        <dbReference type="PROSITE" id="PS50249"/>
    </source>
</evidence>
<dbReference type="InterPro" id="IPR020891">
    <property type="entry name" value="UPF0758_CS"/>
</dbReference>
<dbReference type="RefSeq" id="WP_302929926.1">
    <property type="nucleotide sequence ID" value="NZ_JAJEPW010000071.1"/>
</dbReference>
<keyword evidence="10" id="KW-1185">Reference proteome</keyword>
<evidence type="ECO:0000256" key="3">
    <source>
        <dbReference type="ARBA" id="ARBA00022723"/>
    </source>
</evidence>
<sequence>MGLHDGHRQRMRQQFLSHGPQSMADHELLELALFYAIPRRDTNETAHRLLEQFGSLDRVLTAPEQELEQVEGVGQNAAVLLRLIGAMGDRARQPGREEKIVASVDQAGAYFLRLLDGQRTEQLYQLCVDGKGKVLSCRVLSQGQADMTVLSLRQAVENALLSGASGVFLAHNHPSGVALPSQADVQATVQVRDALKRLDIRLIDHIIVADGDYVSMASSGLLR</sequence>
<accession>A0AAE3AIQ9</accession>
<dbReference type="GO" id="GO:0046872">
    <property type="term" value="F:metal ion binding"/>
    <property type="evidence" value="ECO:0007669"/>
    <property type="project" value="UniProtKB-KW"/>
</dbReference>
<evidence type="ECO:0000256" key="2">
    <source>
        <dbReference type="ARBA" id="ARBA00022670"/>
    </source>
</evidence>
<name>A0AAE3AIQ9_9FIRM</name>
<dbReference type="PROSITE" id="PS01302">
    <property type="entry name" value="UPF0758"/>
    <property type="match status" value="1"/>
</dbReference>
<dbReference type="SUPFAM" id="SSF47781">
    <property type="entry name" value="RuvA domain 2-like"/>
    <property type="match status" value="1"/>
</dbReference>
<organism evidence="9 10">
    <name type="scientific">Brotocaccenecus cirricatena</name>
    <dbReference type="NCBI Taxonomy" id="3064195"/>
    <lineage>
        <taxon>Bacteria</taxon>
        <taxon>Bacillati</taxon>
        <taxon>Bacillota</taxon>
        <taxon>Clostridia</taxon>
        <taxon>Eubacteriales</taxon>
        <taxon>Oscillospiraceae</taxon>
        <taxon>Brotocaccenecus</taxon>
    </lineage>
</organism>
<dbReference type="Gene3D" id="3.40.140.10">
    <property type="entry name" value="Cytidine Deaminase, domain 2"/>
    <property type="match status" value="1"/>
</dbReference>
<dbReference type="InterPro" id="IPR010994">
    <property type="entry name" value="RuvA_2-like"/>
</dbReference>
<evidence type="ECO:0000256" key="6">
    <source>
        <dbReference type="ARBA" id="ARBA00023049"/>
    </source>
</evidence>
<dbReference type="PANTHER" id="PTHR30471:SF3">
    <property type="entry name" value="UPF0758 PROTEIN YEES-RELATED"/>
    <property type="match status" value="1"/>
</dbReference>
<evidence type="ECO:0000313" key="9">
    <source>
        <dbReference type="EMBL" id="MCC2130796.1"/>
    </source>
</evidence>
<evidence type="ECO:0000256" key="1">
    <source>
        <dbReference type="ARBA" id="ARBA00010243"/>
    </source>
</evidence>
<keyword evidence="6" id="KW-0482">Metalloprotease</keyword>
<dbReference type="PANTHER" id="PTHR30471">
    <property type="entry name" value="DNA REPAIR PROTEIN RADC"/>
    <property type="match status" value="1"/>
</dbReference>
<dbReference type="Gene3D" id="1.10.150.20">
    <property type="entry name" value="5' to 3' exonuclease, C-terminal subdomain"/>
    <property type="match status" value="1"/>
</dbReference>
<evidence type="ECO:0000256" key="7">
    <source>
        <dbReference type="RuleBase" id="RU003797"/>
    </source>
</evidence>
<dbReference type="AlphaFoldDB" id="A0AAE3AIQ9"/>
<dbReference type="PROSITE" id="PS50249">
    <property type="entry name" value="MPN"/>
    <property type="match status" value="1"/>
</dbReference>
<dbReference type="Pfam" id="PF20582">
    <property type="entry name" value="UPF0758_N"/>
    <property type="match status" value="1"/>
</dbReference>
<dbReference type="InterPro" id="IPR046778">
    <property type="entry name" value="UPF0758_N"/>
</dbReference>
<dbReference type="CDD" id="cd08071">
    <property type="entry name" value="MPN_DUF2466"/>
    <property type="match status" value="1"/>
</dbReference>
<evidence type="ECO:0000256" key="4">
    <source>
        <dbReference type="ARBA" id="ARBA00022801"/>
    </source>
</evidence>
<evidence type="ECO:0000313" key="10">
    <source>
        <dbReference type="Proteomes" id="UP001199319"/>
    </source>
</evidence>
<comment type="caution">
    <text evidence="9">The sequence shown here is derived from an EMBL/GenBank/DDBJ whole genome shotgun (WGS) entry which is preliminary data.</text>
</comment>
<comment type="similarity">
    <text evidence="1 7">Belongs to the UPF0758 family.</text>
</comment>